<reference evidence="1 2" key="1">
    <citation type="submission" date="2015-01" db="EMBL/GenBank/DDBJ databases">
        <title>Evolution of Trichinella species and genotypes.</title>
        <authorList>
            <person name="Korhonen P.K."/>
            <person name="Edoardo P."/>
            <person name="Giuseppe L.R."/>
            <person name="Gasser R.B."/>
        </authorList>
    </citation>
    <scope>NUCLEOTIDE SEQUENCE [LARGE SCALE GENOMIC DNA]</scope>
    <source>
        <strain evidence="1">ISS120</strain>
    </source>
</reference>
<name>A0A0V1C4G5_TRIBR</name>
<protein>
    <submittedName>
        <fullName evidence="1">Uncharacterized protein</fullName>
    </submittedName>
</protein>
<sequence length="107" mass="12282">MSCRKNACDRCSFFAATVSNSSLMGVQNYHLLPYSTVRLCVFQRRIPDLINLNPPSIVGFSPVSTLLFSNSDNWRSEDCIVLSFISEAFAYRLKEEAPEMDQRCKFW</sequence>
<comment type="caution">
    <text evidence="1">The sequence shown here is derived from an EMBL/GenBank/DDBJ whole genome shotgun (WGS) entry which is preliminary data.</text>
</comment>
<dbReference type="EMBL" id="JYDI01000702">
    <property type="protein sequence ID" value="KRY44165.1"/>
    <property type="molecule type" value="Genomic_DNA"/>
</dbReference>
<proteinExistence type="predicted"/>
<evidence type="ECO:0000313" key="2">
    <source>
        <dbReference type="Proteomes" id="UP000054653"/>
    </source>
</evidence>
<evidence type="ECO:0000313" key="1">
    <source>
        <dbReference type="EMBL" id="KRY44165.1"/>
    </source>
</evidence>
<keyword evidence="2" id="KW-1185">Reference proteome</keyword>
<organism evidence="1 2">
    <name type="scientific">Trichinella britovi</name>
    <name type="common">Parasitic roundworm</name>
    <dbReference type="NCBI Taxonomy" id="45882"/>
    <lineage>
        <taxon>Eukaryota</taxon>
        <taxon>Metazoa</taxon>
        <taxon>Ecdysozoa</taxon>
        <taxon>Nematoda</taxon>
        <taxon>Enoplea</taxon>
        <taxon>Dorylaimia</taxon>
        <taxon>Trichinellida</taxon>
        <taxon>Trichinellidae</taxon>
        <taxon>Trichinella</taxon>
    </lineage>
</organism>
<gene>
    <name evidence="1" type="ORF">T03_14464</name>
</gene>
<dbReference type="AlphaFoldDB" id="A0A0V1C4G5"/>
<dbReference type="Proteomes" id="UP000054653">
    <property type="component" value="Unassembled WGS sequence"/>
</dbReference>
<accession>A0A0V1C4G5</accession>